<accession>A0A485LSC1</accession>
<reference evidence="1" key="2">
    <citation type="submission" date="2019-06" db="EMBL/GenBank/DDBJ databases">
        <title>Genomics analysis of Aphanomyces spp. identifies a new class of oomycete effector associated with host adaptation.</title>
        <authorList>
            <person name="Gaulin E."/>
        </authorList>
    </citation>
    <scope>NUCLEOTIDE SEQUENCE</scope>
    <source>
        <strain evidence="1">CBS 578.67</strain>
    </source>
</reference>
<organism evidence="2 3">
    <name type="scientific">Aphanomyces stellatus</name>
    <dbReference type="NCBI Taxonomy" id="120398"/>
    <lineage>
        <taxon>Eukaryota</taxon>
        <taxon>Sar</taxon>
        <taxon>Stramenopiles</taxon>
        <taxon>Oomycota</taxon>
        <taxon>Saprolegniomycetes</taxon>
        <taxon>Saprolegniales</taxon>
        <taxon>Verrucalvaceae</taxon>
        <taxon>Aphanomyces</taxon>
    </lineage>
</organism>
<dbReference type="Gene3D" id="3.40.395.10">
    <property type="entry name" value="Adenoviral Proteinase, Chain A"/>
    <property type="match status" value="1"/>
</dbReference>
<keyword evidence="3" id="KW-1185">Reference proteome</keyword>
<gene>
    <name evidence="2" type="primary">Aste57867_24565</name>
    <name evidence="1" type="ORF">As57867_024487</name>
    <name evidence="2" type="ORF">ASTE57867_24565</name>
</gene>
<dbReference type="Proteomes" id="UP000332933">
    <property type="component" value="Unassembled WGS sequence"/>
</dbReference>
<dbReference type="EMBL" id="CAADRA010007431">
    <property type="protein sequence ID" value="VFU01204.1"/>
    <property type="molecule type" value="Genomic_DNA"/>
</dbReference>
<dbReference type="AlphaFoldDB" id="A0A485LSC1"/>
<evidence type="ECO:0000313" key="1">
    <source>
        <dbReference type="EMBL" id="KAF0683440.1"/>
    </source>
</evidence>
<proteinExistence type="predicted"/>
<dbReference type="EMBL" id="VJMH01007405">
    <property type="protein sequence ID" value="KAF0683440.1"/>
    <property type="molecule type" value="Genomic_DNA"/>
</dbReference>
<name>A0A485LSC1_9STRA</name>
<protein>
    <submittedName>
        <fullName evidence="2">Aste57867_24565 protein</fullName>
    </submittedName>
</protein>
<sequence length="129" mass="14838">MKSLIGLRFFFGTDECHRLEGYVYVYDTVHTAWHSIRGADMIKFLDPPMYDAQDDALKQRIEKPKWNLVQGHTCTPRQRETDDCGVCISYLAEQLMRANPIVSLGTNGLRLKKALAYLISGFIHMQLMI</sequence>
<reference evidence="2 3" key="1">
    <citation type="submission" date="2019-03" db="EMBL/GenBank/DDBJ databases">
        <authorList>
            <person name="Gaulin E."/>
            <person name="Dumas B."/>
        </authorList>
    </citation>
    <scope>NUCLEOTIDE SEQUENCE [LARGE SCALE GENOMIC DNA]</scope>
    <source>
        <strain evidence="2">CBS 568.67</strain>
    </source>
</reference>
<evidence type="ECO:0000313" key="2">
    <source>
        <dbReference type="EMBL" id="VFU01204.1"/>
    </source>
</evidence>
<evidence type="ECO:0000313" key="3">
    <source>
        <dbReference type="Proteomes" id="UP000332933"/>
    </source>
</evidence>